<proteinExistence type="predicted"/>
<gene>
    <name evidence="2" type="ORF">HERI1096_LOCUS27925</name>
</gene>
<name>A0A7S3BAR7_9EUKA</name>
<organism evidence="2">
    <name type="scientific">Haptolina ericina</name>
    <dbReference type="NCBI Taxonomy" id="156174"/>
    <lineage>
        <taxon>Eukaryota</taxon>
        <taxon>Haptista</taxon>
        <taxon>Haptophyta</taxon>
        <taxon>Prymnesiophyceae</taxon>
        <taxon>Prymnesiales</taxon>
        <taxon>Prymnesiaceae</taxon>
        <taxon>Haptolina</taxon>
    </lineage>
</organism>
<feature type="compositionally biased region" description="Low complexity" evidence="1">
    <location>
        <begin position="146"/>
        <end position="159"/>
    </location>
</feature>
<protein>
    <submittedName>
        <fullName evidence="2">Uncharacterized protein</fullName>
    </submittedName>
</protein>
<accession>A0A7S3BAR7</accession>
<dbReference type="EMBL" id="HBHX01050540">
    <property type="protein sequence ID" value="CAE0129996.1"/>
    <property type="molecule type" value="Transcribed_RNA"/>
</dbReference>
<feature type="compositionally biased region" description="Low complexity" evidence="1">
    <location>
        <begin position="102"/>
        <end position="138"/>
    </location>
</feature>
<dbReference type="AlphaFoldDB" id="A0A7S3BAR7"/>
<feature type="compositionally biased region" description="Low complexity" evidence="1">
    <location>
        <begin position="195"/>
        <end position="205"/>
    </location>
</feature>
<sequence length="297" mass="32058">MRLRRDEHQENQNRLARVQAYITAKAEESIHQKEERFELRKAAAARSAAVRRAEEAATLRAQAELKHQLDDDLRRIREGDRLSLLHAASAAHSIPGLSAISPPSGADADTAGADPTHADPGGIAAGADPAGAEDAMAGAERRVAPGSSRLGRTSRRLGSARPARQGSERDPKPSVEVGSASRSTLAGSRPSRAFSVGSTAGSMAGSMGGPVDAAGLEALERIRRRQNERLLRALEAEQEREMTRNDLLLSPVSAADQKRLTKLIQLERGMAAREIRNLTEEHELELADKMVELKITR</sequence>
<feature type="region of interest" description="Disordered" evidence="1">
    <location>
        <begin position="95"/>
        <end position="209"/>
    </location>
</feature>
<evidence type="ECO:0000313" key="2">
    <source>
        <dbReference type="EMBL" id="CAE0129996.1"/>
    </source>
</evidence>
<reference evidence="2" key="1">
    <citation type="submission" date="2021-01" db="EMBL/GenBank/DDBJ databases">
        <authorList>
            <person name="Corre E."/>
            <person name="Pelletier E."/>
            <person name="Niang G."/>
            <person name="Scheremetjew M."/>
            <person name="Finn R."/>
            <person name="Kale V."/>
            <person name="Holt S."/>
            <person name="Cochrane G."/>
            <person name="Meng A."/>
            <person name="Brown T."/>
            <person name="Cohen L."/>
        </authorList>
    </citation>
    <scope>NUCLEOTIDE SEQUENCE</scope>
    <source>
        <strain evidence="2">CCMP281</strain>
    </source>
</reference>
<evidence type="ECO:0000256" key="1">
    <source>
        <dbReference type="SAM" id="MobiDB-lite"/>
    </source>
</evidence>